<evidence type="ECO:0000259" key="6">
    <source>
        <dbReference type="PROSITE" id="PS50191"/>
    </source>
</evidence>
<dbReference type="AlphaFoldDB" id="A0A507DK52"/>
<dbReference type="CDD" id="cd00174">
    <property type="entry name" value="SH3"/>
    <property type="match status" value="1"/>
</dbReference>
<accession>A0A507DK52</accession>
<dbReference type="Gene3D" id="3.40.525.10">
    <property type="entry name" value="CRAL-TRIO lipid binding domain"/>
    <property type="match status" value="1"/>
</dbReference>
<dbReference type="SUPFAM" id="SSF46938">
    <property type="entry name" value="CRAL/TRIO N-terminal domain"/>
    <property type="match status" value="1"/>
</dbReference>
<feature type="region of interest" description="Disordered" evidence="4">
    <location>
        <begin position="1"/>
        <end position="32"/>
    </location>
</feature>
<dbReference type="PROSITE" id="PS50002">
    <property type="entry name" value="SH3"/>
    <property type="match status" value="1"/>
</dbReference>
<organism evidence="8 9">
    <name type="scientific">Synchytrium endobioticum</name>
    <dbReference type="NCBI Taxonomy" id="286115"/>
    <lineage>
        <taxon>Eukaryota</taxon>
        <taxon>Fungi</taxon>
        <taxon>Fungi incertae sedis</taxon>
        <taxon>Chytridiomycota</taxon>
        <taxon>Chytridiomycota incertae sedis</taxon>
        <taxon>Chytridiomycetes</taxon>
        <taxon>Synchytriales</taxon>
        <taxon>Synchytriaceae</taxon>
        <taxon>Synchytrium</taxon>
    </lineage>
</organism>
<dbReference type="SMART" id="SM00055">
    <property type="entry name" value="FCH"/>
    <property type="match status" value="1"/>
</dbReference>
<dbReference type="InterPro" id="IPR001060">
    <property type="entry name" value="FCH_dom"/>
</dbReference>
<dbReference type="Gene3D" id="1.10.8.20">
    <property type="entry name" value="N-terminal domain of phosphatidylinositol transfer protein sec14p"/>
    <property type="match status" value="1"/>
</dbReference>
<evidence type="ECO:0000256" key="4">
    <source>
        <dbReference type="SAM" id="MobiDB-lite"/>
    </source>
</evidence>
<protein>
    <recommendedName>
        <fullName evidence="10">CRAL-TRIO domain-containing protein</fullName>
    </recommendedName>
</protein>
<name>A0A507DK52_9FUNG</name>
<dbReference type="SUPFAM" id="SSF52087">
    <property type="entry name" value="CRAL/TRIO domain"/>
    <property type="match status" value="1"/>
</dbReference>
<evidence type="ECO:0000256" key="3">
    <source>
        <dbReference type="PROSITE-ProRule" id="PRU01077"/>
    </source>
</evidence>
<dbReference type="Gene3D" id="2.30.30.40">
    <property type="entry name" value="SH3 Domains"/>
    <property type="match status" value="1"/>
</dbReference>
<feature type="domain" description="SH3" evidence="5">
    <location>
        <begin position="772"/>
        <end position="835"/>
    </location>
</feature>
<evidence type="ECO:0000256" key="2">
    <source>
        <dbReference type="PROSITE-ProRule" id="PRU00192"/>
    </source>
</evidence>
<keyword evidence="1 2" id="KW-0728">SH3 domain</keyword>
<dbReference type="Pfam" id="PF03765">
    <property type="entry name" value="CRAL_TRIO_N"/>
    <property type="match status" value="1"/>
</dbReference>
<dbReference type="CDD" id="cd00170">
    <property type="entry name" value="SEC14"/>
    <property type="match status" value="1"/>
</dbReference>
<dbReference type="InterPro" id="IPR001452">
    <property type="entry name" value="SH3_domain"/>
</dbReference>
<dbReference type="InterPro" id="IPR027267">
    <property type="entry name" value="AH/BAR_dom_sf"/>
</dbReference>
<dbReference type="InterPro" id="IPR036028">
    <property type="entry name" value="SH3-like_dom_sf"/>
</dbReference>
<dbReference type="SUPFAM" id="SSF50044">
    <property type="entry name" value="SH3-domain"/>
    <property type="match status" value="1"/>
</dbReference>
<keyword evidence="3" id="KW-0175">Coiled coil</keyword>
<dbReference type="PRINTS" id="PR00452">
    <property type="entry name" value="SH3DOMAIN"/>
</dbReference>
<dbReference type="SMART" id="SM01100">
    <property type="entry name" value="CRAL_TRIO_N"/>
    <property type="match status" value="1"/>
</dbReference>
<proteinExistence type="predicted"/>
<dbReference type="InterPro" id="IPR036865">
    <property type="entry name" value="CRAL-TRIO_dom_sf"/>
</dbReference>
<dbReference type="InterPro" id="IPR036273">
    <property type="entry name" value="CRAL/TRIO_N_dom_sf"/>
</dbReference>
<sequence length="835" mass="93516">MQAPTDKVDVGVMSPLPHKRPHTRAPPSRLPQSHIAHSTLGWSQSLVISVSSRRLSLATHFPAIAHRYPSHILLYHIPSPKPSNLTPEQDATLAEFKNKLAAVGAYDPQKHSDHLLLRFLRARKFNLDNARKMWLDCEKWRKDFGVEQLMLTFDFPEAAEVRAIYPRLYHKTDKAGRPIYIERFEKIDFHKLWAVTTQERMIQNHVYEYEKLVSYRLPACSQKAGHHIEQSCTILDLKGVGLSSFKSVYTLVQQVSHISQNYYPEMLGRMYIVNSPFLFTGVWALVKPLLDEVTVNKISILGSHYQEELFKSIEKENLPDFLGGDCKCADVGGCLNADTGPWTDGTVPGYPSVEWSTYPVLFLVIGQEELKDSLGGVKTPRKVTDGSPKREKPRHCTRQAVFYKGIIIKYPQMAAANGAPSFETSFWGDADKGLDQLMSRMRAGKHVGEDLALMLKDRASIEEDYGKKLAKLAKTFSPKEEIGSLRESLDVIQKELEATARVHLDLASAIKVQLERPLNDLVNSQSTIRKGQNSIVERALKTKTAASIQCQRAKERYEARCTELSALKFSQGSTKPDQLDKTRAKIEKTQSAVNQADGDYLSTVEKTRDAFTKWQDDFTTACNVCQKLEQDRIEFLRNSCWNYANLFSKACVQDDEACERIRTSLEKCDIHKDIQAALEKYSTGSSIPAPPSYINYYTSASDRPASIQAQAGQGGSPPPGVSDHLRFSSQLPSSSGSSDQLAAASASSSAEAGDVSAVLYEYNPWDVKEGVPTLFQVHVLYDYASQAFEELSITRGQVVPVIATQDDGWWEGVGMENGKRRKGLFPSNFVEKLTQ</sequence>
<dbReference type="PROSITE" id="PS50191">
    <property type="entry name" value="CRAL_TRIO"/>
    <property type="match status" value="1"/>
</dbReference>
<evidence type="ECO:0000313" key="9">
    <source>
        <dbReference type="Proteomes" id="UP000317494"/>
    </source>
</evidence>
<dbReference type="Pfam" id="PF00611">
    <property type="entry name" value="FCH"/>
    <property type="match status" value="1"/>
</dbReference>
<dbReference type="Proteomes" id="UP000317494">
    <property type="component" value="Unassembled WGS sequence"/>
</dbReference>
<dbReference type="PANTHER" id="PTHR45657">
    <property type="entry name" value="CRAL-TRIO DOMAIN-CONTAINING PROTEIN YKL091C-RELATED"/>
    <property type="match status" value="1"/>
</dbReference>
<dbReference type="GO" id="GO:0030864">
    <property type="term" value="C:cortical actin cytoskeleton"/>
    <property type="evidence" value="ECO:0007669"/>
    <property type="project" value="UniProtKB-ARBA"/>
</dbReference>
<evidence type="ECO:0008006" key="10">
    <source>
        <dbReference type="Google" id="ProtNLM"/>
    </source>
</evidence>
<evidence type="ECO:0000256" key="1">
    <source>
        <dbReference type="ARBA" id="ARBA00022443"/>
    </source>
</evidence>
<feature type="compositionally biased region" description="Low complexity" evidence="4">
    <location>
        <begin position="728"/>
        <end position="745"/>
    </location>
</feature>
<dbReference type="InterPro" id="IPR031160">
    <property type="entry name" value="F_BAR_dom"/>
</dbReference>
<dbReference type="PROSITE" id="PS51741">
    <property type="entry name" value="F_BAR"/>
    <property type="match status" value="1"/>
</dbReference>
<feature type="domain" description="F-BAR" evidence="7">
    <location>
        <begin position="420"/>
        <end position="673"/>
    </location>
</feature>
<dbReference type="Gene3D" id="1.20.1270.60">
    <property type="entry name" value="Arfaptin homology (AH) domain/BAR domain"/>
    <property type="match status" value="1"/>
</dbReference>
<dbReference type="GO" id="GO:0030036">
    <property type="term" value="P:actin cytoskeleton organization"/>
    <property type="evidence" value="ECO:0007669"/>
    <property type="project" value="UniProtKB-ARBA"/>
</dbReference>
<dbReference type="SMART" id="SM00516">
    <property type="entry name" value="SEC14"/>
    <property type="match status" value="1"/>
</dbReference>
<reference evidence="8 9" key="1">
    <citation type="journal article" date="2019" name="Sci. Rep.">
        <title>Comparative genomics of chytrid fungi reveal insights into the obligate biotrophic and pathogenic lifestyle of Synchytrium endobioticum.</title>
        <authorList>
            <person name="van de Vossenberg B.T.L.H."/>
            <person name="Warris S."/>
            <person name="Nguyen H.D.T."/>
            <person name="van Gent-Pelzer M.P.E."/>
            <person name="Joly D.L."/>
            <person name="van de Geest H.C."/>
            <person name="Bonants P.J.M."/>
            <person name="Smith D.S."/>
            <person name="Levesque C.A."/>
            <person name="van der Lee T.A.J."/>
        </authorList>
    </citation>
    <scope>NUCLEOTIDE SEQUENCE [LARGE SCALE GENOMIC DNA]</scope>
    <source>
        <strain evidence="8 9">MB42</strain>
    </source>
</reference>
<keyword evidence="9" id="KW-1185">Reference proteome</keyword>
<dbReference type="EMBL" id="QEAN01000044">
    <property type="protein sequence ID" value="TPX52079.1"/>
    <property type="molecule type" value="Genomic_DNA"/>
</dbReference>
<dbReference type="InterPro" id="IPR001251">
    <property type="entry name" value="CRAL-TRIO_dom"/>
</dbReference>
<dbReference type="SMART" id="SM00326">
    <property type="entry name" value="SH3"/>
    <property type="match status" value="1"/>
</dbReference>
<dbReference type="VEuPathDB" id="FungiDB:SeMB42_g01667"/>
<dbReference type="InterPro" id="IPR011074">
    <property type="entry name" value="CRAL/TRIO_N_dom"/>
</dbReference>
<comment type="caution">
    <text evidence="8">The sequence shown here is derived from an EMBL/GenBank/DDBJ whole genome shotgun (WGS) entry which is preliminary data.</text>
</comment>
<feature type="region of interest" description="Disordered" evidence="4">
    <location>
        <begin position="705"/>
        <end position="745"/>
    </location>
</feature>
<dbReference type="InterPro" id="IPR051026">
    <property type="entry name" value="PI/PC_transfer"/>
</dbReference>
<dbReference type="Pfam" id="PF00650">
    <property type="entry name" value="CRAL_TRIO"/>
    <property type="match status" value="1"/>
</dbReference>
<gene>
    <name evidence="8" type="ORF">SeMB42_g01667</name>
</gene>
<dbReference type="SUPFAM" id="SSF103657">
    <property type="entry name" value="BAR/IMD domain-like"/>
    <property type="match status" value="1"/>
</dbReference>
<dbReference type="Pfam" id="PF14604">
    <property type="entry name" value="SH3_9"/>
    <property type="match status" value="1"/>
</dbReference>
<dbReference type="STRING" id="286115.A0A507DK52"/>
<evidence type="ECO:0000313" key="8">
    <source>
        <dbReference type="EMBL" id="TPX52079.1"/>
    </source>
</evidence>
<evidence type="ECO:0000259" key="7">
    <source>
        <dbReference type="PROSITE" id="PS51741"/>
    </source>
</evidence>
<evidence type="ECO:0000259" key="5">
    <source>
        <dbReference type="PROSITE" id="PS50002"/>
    </source>
</evidence>
<dbReference type="PANTHER" id="PTHR45657:SF1">
    <property type="entry name" value="CRAL-TRIO DOMAIN-CONTAINING PROTEIN YKL091C-RELATED"/>
    <property type="match status" value="1"/>
</dbReference>
<feature type="domain" description="CRAL-TRIO" evidence="6">
    <location>
        <begin position="157"/>
        <end position="330"/>
    </location>
</feature>